<organism evidence="7 8">
    <name type="scientific">Paraburkholderia bengalensis</name>
    <dbReference type="NCBI Taxonomy" id="2747562"/>
    <lineage>
        <taxon>Bacteria</taxon>
        <taxon>Pseudomonadati</taxon>
        <taxon>Pseudomonadota</taxon>
        <taxon>Betaproteobacteria</taxon>
        <taxon>Burkholderiales</taxon>
        <taxon>Burkholderiaceae</taxon>
        <taxon>Paraburkholderia</taxon>
    </lineage>
</organism>
<evidence type="ECO:0000313" key="7">
    <source>
        <dbReference type="EMBL" id="MEI5995778.1"/>
    </source>
</evidence>
<evidence type="ECO:0000256" key="1">
    <source>
        <dbReference type="ARBA" id="ARBA00004651"/>
    </source>
</evidence>
<comment type="caution">
    <text evidence="7">The sequence shown here is derived from an EMBL/GenBank/DDBJ whole genome shotgun (WGS) entry which is preliminary data.</text>
</comment>
<feature type="transmembrane region" description="Helical" evidence="6">
    <location>
        <begin position="237"/>
        <end position="255"/>
    </location>
</feature>
<name>A0ABU8IK92_9BURK</name>
<feature type="transmembrane region" description="Helical" evidence="6">
    <location>
        <begin position="390"/>
        <end position="409"/>
    </location>
</feature>
<evidence type="ECO:0000256" key="2">
    <source>
        <dbReference type="ARBA" id="ARBA00022475"/>
    </source>
</evidence>
<dbReference type="PANTHER" id="PTHR30250:SF26">
    <property type="entry name" value="PSMA PROTEIN"/>
    <property type="match status" value="1"/>
</dbReference>
<evidence type="ECO:0000256" key="5">
    <source>
        <dbReference type="ARBA" id="ARBA00023136"/>
    </source>
</evidence>
<sequence length="427" mass="46458">MGLGANVFGQAVTIAIQLLSLPIFLHFWNISLYGEWLMLSAIPAYMSAMDVGILSVGMNRMTILAAGGDVRSAERVFHSLLAFALLAIGVVGTVVLAGLWLFSFGDTGSEIEHRLTLSMLLITSLMCVFCGLFEAVFRASDAYAKGIIALNLGRLSEWIGSIVGLVLGRSLFHVGLGLLCGRMLANVITWIYVTRRYPQYRWHTREASRSELTAMILPGLSYLSLPAANALSLQGMVLLVGTMFGTPTLAVFSAYRTLSRVGFQAVNMLGRVLWPEFSRRYGERAYGTMQTLYRYGTWATLMASLGVASILYFAAPVILSIWTHGKISYLPVLFNILLLITAFSGIWQVGLILLTAVNQLGTVSIIYVAVSALSLAAAYIAGRWSGIEGASLAMLTTELVMALTCFIYVRQFLGQYANECGSVLATR</sequence>
<feature type="transmembrane region" description="Helical" evidence="6">
    <location>
        <begin position="328"/>
        <end position="353"/>
    </location>
</feature>
<dbReference type="Proteomes" id="UP001386437">
    <property type="component" value="Unassembled WGS sequence"/>
</dbReference>
<dbReference type="EMBL" id="JACFYJ010000001">
    <property type="protein sequence ID" value="MEI5995778.1"/>
    <property type="molecule type" value="Genomic_DNA"/>
</dbReference>
<evidence type="ECO:0000256" key="6">
    <source>
        <dbReference type="SAM" id="Phobius"/>
    </source>
</evidence>
<comment type="subcellular location">
    <subcellularLocation>
        <location evidence="1">Cell membrane</location>
        <topology evidence="1">Multi-pass membrane protein</topology>
    </subcellularLocation>
</comment>
<keyword evidence="8" id="KW-1185">Reference proteome</keyword>
<feature type="transmembrane region" description="Helical" evidence="6">
    <location>
        <begin position="298"/>
        <end position="322"/>
    </location>
</feature>
<evidence type="ECO:0000256" key="4">
    <source>
        <dbReference type="ARBA" id="ARBA00022989"/>
    </source>
</evidence>
<protein>
    <recommendedName>
        <fullName evidence="9">Membrane protein involved in the export of O-antigen and teichoic acid</fullName>
    </recommendedName>
</protein>
<accession>A0ABU8IK92</accession>
<feature type="transmembrane region" description="Helical" evidence="6">
    <location>
        <begin position="80"/>
        <end position="103"/>
    </location>
</feature>
<feature type="transmembrane region" description="Helical" evidence="6">
    <location>
        <begin position="36"/>
        <end position="59"/>
    </location>
</feature>
<keyword evidence="4 6" id="KW-1133">Transmembrane helix</keyword>
<reference evidence="7 8" key="1">
    <citation type="journal article" date="2022" name="Arch. Microbiol.">
        <title>Paraburkholderia bengalensis sp. nov. isolated from roots of Oryza sativa, IR64.</title>
        <authorList>
            <person name="Nag P."/>
            <person name="Mondal N."/>
            <person name="Sarkar J."/>
            <person name="Das S."/>
        </authorList>
    </citation>
    <scope>NUCLEOTIDE SEQUENCE [LARGE SCALE GENOMIC DNA]</scope>
    <source>
        <strain evidence="7 8">IR64_4_BI</strain>
    </source>
</reference>
<feature type="transmembrane region" description="Helical" evidence="6">
    <location>
        <begin position="174"/>
        <end position="193"/>
    </location>
</feature>
<feature type="transmembrane region" description="Helical" evidence="6">
    <location>
        <begin position="115"/>
        <end position="136"/>
    </location>
</feature>
<keyword evidence="2" id="KW-1003">Cell membrane</keyword>
<evidence type="ECO:0000313" key="8">
    <source>
        <dbReference type="Proteomes" id="UP001386437"/>
    </source>
</evidence>
<proteinExistence type="predicted"/>
<feature type="transmembrane region" description="Helical" evidence="6">
    <location>
        <begin position="365"/>
        <end position="384"/>
    </location>
</feature>
<dbReference type="RefSeq" id="WP_336596247.1">
    <property type="nucleotide sequence ID" value="NZ_JACFYJ010000001.1"/>
</dbReference>
<feature type="transmembrane region" description="Helical" evidence="6">
    <location>
        <begin position="7"/>
        <end position="30"/>
    </location>
</feature>
<dbReference type="InterPro" id="IPR050833">
    <property type="entry name" value="Poly_Biosynth_Transport"/>
</dbReference>
<evidence type="ECO:0008006" key="9">
    <source>
        <dbReference type="Google" id="ProtNLM"/>
    </source>
</evidence>
<keyword evidence="5 6" id="KW-0472">Membrane</keyword>
<dbReference type="PANTHER" id="PTHR30250">
    <property type="entry name" value="PST FAMILY PREDICTED COLANIC ACID TRANSPORTER"/>
    <property type="match status" value="1"/>
</dbReference>
<evidence type="ECO:0000256" key="3">
    <source>
        <dbReference type="ARBA" id="ARBA00022692"/>
    </source>
</evidence>
<gene>
    <name evidence="7" type="ORF">H3V53_00675</name>
</gene>
<keyword evidence="3 6" id="KW-0812">Transmembrane</keyword>